<gene>
    <name evidence="1" type="ORF">L2E82_48402</name>
</gene>
<reference evidence="2" key="1">
    <citation type="journal article" date="2022" name="Mol. Ecol. Resour.">
        <title>The genomes of chicory, endive, great burdock and yacon provide insights into Asteraceae palaeo-polyploidization history and plant inulin production.</title>
        <authorList>
            <person name="Fan W."/>
            <person name="Wang S."/>
            <person name="Wang H."/>
            <person name="Wang A."/>
            <person name="Jiang F."/>
            <person name="Liu H."/>
            <person name="Zhao H."/>
            <person name="Xu D."/>
            <person name="Zhang Y."/>
        </authorList>
    </citation>
    <scope>NUCLEOTIDE SEQUENCE [LARGE SCALE GENOMIC DNA]</scope>
    <source>
        <strain evidence="2">cv. Punajuju</strain>
    </source>
</reference>
<dbReference type="Proteomes" id="UP001055811">
    <property type="component" value="Linkage Group LG09"/>
</dbReference>
<dbReference type="EMBL" id="CM042017">
    <property type="protein sequence ID" value="KAI3690378.1"/>
    <property type="molecule type" value="Genomic_DNA"/>
</dbReference>
<comment type="caution">
    <text evidence="1">The sequence shown here is derived from an EMBL/GenBank/DDBJ whole genome shotgun (WGS) entry which is preliminary data.</text>
</comment>
<protein>
    <submittedName>
        <fullName evidence="1">Uncharacterized protein</fullName>
    </submittedName>
</protein>
<evidence type="ECO:0000313" key="2">
    <source>
        <dbReference type="Proteomes" id="UP001055811"/>
    </source>
</evidence>
<name>A0ACB8YZ44_CICIN</name>
<organism evidence="1 2">
    <name type="scientific">Cichorium intybus</name>
    <name type="common">Chicory</name>
    <dbReference type="NCBI Taxonomy" id="13427"/>
    <lineage>
        <taxon>Eukaryota</taxon>
        <taxon>Viridiplantae</taxon>
        <taxon>Streptophyta</taxon>
        <taxon>Embryophyta</taxon>
        <taxon>Tracheophyta</taxon>
        <taxon>Spermatophyta</taxon>
        <taxon>Magnoliopsida</taxon>
        <taxon>eudicotyledons</taxon>
        <taxon>Gunneridae</taxon>
        <taxon>Pentapetalae</taxon>
        <taxon>asterids</taxon>
        <taxon>campanulids</taxon>
        <taxon>Asterales</taxon>
        <taxon>Asteraceae</taxon>
        <taxon>Cichorioideae</taxon>
        <taxon>Cichorieae</taxon>
        <taxon>Cichoriinae</taxon>
        <taxon>Cichorium</taxon>
    </lineage>
</organism>
<accession>A0ACB8YZ44</accession>
<evidence type="ECO:0000313" key="1">
    <source>
        <dbReference type="EMBL" id="KAI3690378.1"/>
    </source>
</evidence>
<reference evidence="1 2" key="2">
    <citation type="journal article" date="2022" name="Mol. Ecol. Resour.">
        <title>The genomes of chicory, endive, great burdock and yacon provide insights into Asteraceae paleo-polyploidization history and plant inulin production.</title>
        <authorList>
            <person name="Fan W."/>
            <person name="Wang S."/>
            <person name="Wang H."/>
            <person name="Wang A."/>
            <person name="Jiang F."/>
            <person name="Liu H."/>
            <person name="Zhao H."/>
            <person name="Xu D."/>
            <person name="Zhang Y."/>
        </authorList>
    </citation>
    <scope>NUCLEOTIDE SEQUENCE [LARGE SCALE GENOMIC DNA]</scope>
    <source>
        <strain evidence="2">cv. Punajuju</strain>
        <tissue evidence="1">Leaves</tissue>
    </source>
</reference>
<keyword evidence="2" id="KW-1185">Reference proteome</keyword>
<sequence>MLPLKRLHMEMTPDMGRAEPGSESVHLEGNDVLPKTLHLASSSRLTSTSDDIPNPENQVDSRDTRN</sequence>
<proteinExistence type="predicted"/>